<proteinExistence type="predicted"/>
<dbReference type="HOGENOM" id="CLU_000604_1_2_12"/>
<dbReference type="GO" id="GO:0005524">
    <property type="term" value="F:ATP binding"/>
    <property type="evidence" value="ECO:0007669"/>
    <property type="project" value="UniProtKB-KW"/>
</dbReference>
<dbReference type="Pfam" id="PF00005">
    <property type="entry name" value="ABC_tran"/>
    <property type="match status" value="1"/>
</dbReference>
<protein>
    <submittedName>
        <fullName evidence="4">ABC transporter related protein</fullName>
    </submittedName>
</protein>
<dbReference type="Gene3D" id="3.40.50.300">
    <property type="entry name" value="P-loop containing nucleotide triphosphate hydrolases"/>
    <property type="match status" value="1"/>
</dbReference>
<dbReference type="STRING" id="573413.Spirs_0668"/>
<dbReference type="GO" id="GO:0016020">
    <property type="term" value="C:membrane"/>
    <property type="evidence" value="ECO:0007669"/>
    <property type="project" value="InterPro"/>
</dbReference>
<evidence type="ECO:0000259" key="3">
    <source>
        <dbReference type="PROSITE" id="PS50893"/>
    </source>
</evidence>
<evidence type="ECO:0000313" key="5">
    <source>
        <dbReference type="Proteomes" id="UP000002318"/>
    </source>
</evidence>
<dbReference type="InterPro" id="IPR017871">
    <property type="entry name" value="ABC_transporter-like_CS"/>
</dbReference>
<dbReference type="OrthoDB" id="9778870at2"/>
<dbReference type="PROSITE" id="PS50893">
    <property type="entry name" value="ABC_TRANSPORTER_2"/>
    <property type="match status" value="1"/>
</dbReference>
<dbReference type="InterPro" id="IPR015860">
    <property type="entry name" value="ABC_transpr_TagH-like"/>
</dbReference>
<dbReference type="Proteomes" id="UP000002318">
    <property type="component" value="Chromosome"/>
</dbReference>
<organism evidence="4 5">
    <name type="scientific">Sediminispirochaeta smaragdinae (strain DSM 11293 / JCM 15392 / SEBR 4228)</name>
    <name type="common">Spirochaeta smaragdinae</name>
    <dbReference type="NCBI Taxonomy" id="573413"/>
    <lineage>
        <taxon>Bacteria</taxon>
        <taxon>Pseudomonadati</taxon>
        <taxon>Spirochaetota</taxon>
        <taxon>Spirochaetia</taxon>
        <taxon>Spirochaetales</taxon>
        <taxon>Spirochaetaceae</taxon>
        <taxon>Sediminispirochaeta</taxon>
    </lineage>
</organism>
<dbReference type="InterPro" id="IPR050683">
    <property type="entry name" value="Bact_Polysacc_Export_ATP-bd"/>
</dbReference>
<accession>E1RBS8</accession>
<evidence type="ECO:0000256" key="2">
    <source>
        <dbReference type="ARBA" id="ARBA00022840"/>
    </source>
</evidence>
<feature type="domain" description="ABC transporter" evidence="3">
    <location>
        <begin position="26"/>
        <end position="248"/>
    </location>
</feature>
<dbReference type="InterPro" id="IPR003593">
    <property type="entry name" value="AAA+_ATPase"/>
</dbReference>
<name>E1RBS8_SEDSS</name>
<dbReference type="InterPro" id="IPR027417">
    <property type="entry name" value="P-loop_NTPase"/>
</dbReference>
<dbReference type="InterPro" id="IPR003439">
    <property type="entry name" value="ABC_transporter-like_ATP-bd"/>
</dbReference>
<dbReference type="CDD" id="cd03220">
    <property type="entry name" value="ABC_KpsT_Wzt"/>
    <property type="match status" value="1"/>
</dbReference>
<evidence type="ECO:0000313" key="4">
    <source>
        <dbReference type="EMBL" id="ADK79808.1"/>
    </source>
</evidence>
<dbReference type="GO" id="GO:0140359">
    <property type="term" value="F:ABC-type transporter activity"/>
    <property type="evidence" value="ECO:0007669"/>
    <property type="project" value="InterPro"/>
</dbReference>
<sequence>MSDKKKTILEVADVHLKYSFYRSQAMKEVILQRKRKEKKVFEALRGISFSLDSGMNLGVIGSNGSGKSTLLRVLANTLFPDSGTVINRAKSVSLLSLGVGFKPDLTGHENIYLNGLLLGLSQKDLKERMTEIIAFSELGDFIGNPVRTYSSGMRSKLAFSIAVNVDPDLLLIDELFSVGDERFKEKSRKKMESMILDDRTVVMVSHSMDMIRHYCQKVLWIEHGIVQKHGDPETVTEAYLKYMSTNNH</sequence>
<dbReference type="AlphaFoldDB" id="E1RBS8"/>
<dbReference type="RefSeq" id="WP_013253272.1">
    <property type="nucleotide sequence ID" value="NC_014364.1"/>
</dbReference>
<dbReference type="PANTHER" id="PTHR46743:SF3">
    <property type="entry name" value="ABC-TYPE POLYSACCHARIDE_POLYOL PHOSPHATE TRANSPORT SYSTEM, ATPASE COMPONENT"/>
    <property type="match status" value="1"/>
</dbReference>
<dbReference type="SMART" id="SM00382">
    <property type="entry name" value="AAA"/>
    <property type="match status" value="1"/>
</dbReference>
<dbReference type="SUPFAM" id="SSF52540">
    <property type="entry name" value="P-loop containing nucleoside triphosphate hydrolases"/>
    <property type="match status" value="1"/>
</dbReference>
<dbReference type="PROSITE" id="PS00211">
    <property type="entry name" value="ABC_TRANSPORTER_1"/>
    <property type="match status" value="1"/>
</dbReference>
<keyword evidence="2" id="KW-0067">ATP-binding</keyword>
<dbReference type="GO" id="GO:0016887">
    <property type="term" value="F:ATP hydrolysis activity"/>
    <property type="evidence" value="ECO:0007669"/>
    <property type="project" value="InterPro"/>
</dbReference>
<reference evidence="4 5" key="1">
    <citation type="journal article" date="2010" name="Stand. Genomic Sci.">
        <title>Complete genome sequence of Spirochaeta smaragdinae type strain (SEBR 4228).</title>
        <authorList>
            <person name="Mavromatis K."/>
            <person name="Yasawong M."/>
            <person name="Chertkov O."/>
            <person name="Lapidus A."/>
            <person name="Lucas S."/>
            <person name="Nolan M."/>
            <person name="Del Rio T.G."/>
            <person name="Tice H."/>
            <person name="Cheng J.F."/>
            <person name="Pitluck S."/>
            <person name="Liolios K."/>
            <person name="Ivanova N."/>
            <person name="Tapia R."/>
            <person name="Han C."/>
            <person name="Bruce D."/>
            <person name="Goodwin L."/>
            <person name="Pati A."/>
            <person name="Chen A."/>
            <person name="Palaniappan K."/>
            <person name="Land M."/>
            <person name="Hauser L."/>
            <person name="Chang Y.J."/>
            <person name="Jeffries C.D."/>
            <person name="Detter J.C."/>
            <person name="Rohde M."/>
            <person name="Brambilla E."/>
            <person name="Spring S."/>
            <person name="Goker M."/>
            <person name="Sikorski J."/>
            <person name="Woyke T."/>
            <person name="Bristow J."/>
            <person name="Eisen J.A."/>
            <person name="Markowitz V."/>
            <person name="Hugenholtz P."/>
            <person name="Klenk H.P."/>
            <person name="Kyrpides N.C."/>
        </authorList>
    </citation>
    <scope>NUCLEOTIDE SEQUENCE [LARGE SCALE GENOMIC DNA]</scope>
    <source>
        <strain evidence="5">DSM 11293 / JCM 15392 / SEBR 4228</strain>
    </source>
</reference>
<dbReference type="EMBL" id="CP002116">
    <property type="protein sequence ID" value="ADK79808.1"/>
    <property type="molecule type" value="Genomic_DNA"/>
</dbReference>
<dbReference type="KEGG" id="ssm:Spirs_0668"/>
<keyword evidence="1" id="KW-0547">Nucleotide-binding</keyword>
<gene>
    <name evidence="4" type="ordered locus">Spirs_0668</name>
</gene>
<evidence type="ECO:0000256" key="1">
    <source>
        <dbReference type="ARBA" id="ARBA00022741"/>
    </source>
</evidence>
<dbReference type="eggNOG" id="COG1134">
    <property type="taxonomic scope" value="Bacteria"/>
</dbReference>
<dbReference type="PANTHER" id="PTHR46743">
    <property type="entry name" value="TEICHOIC ACIDS EXPORT ATP-BINDING PROTEIN TAGH"/>
    <property type="match status" value="1"/>
</dbReference>
<keyword evidence="5" id="KW-1185">Reference proteome</keyword>